<feature type="compositionally biased region" description="Low complexity" evidence="1">
    <location>
        <begin position="231"/>
        <end position="244"/>
    </location>
</feature>
<feature type="compositionally biased region" description="Basic and acidic residues" evidence="1">
    <location>
        <begin position="306"/>
        <end position="341"/>
    </location>
</feature>
<dbReference type="InterPro" id="IPR051100">
    <property type="entry name" value="DnaJ_subfamily_B/C"/>
</dbReference>
<dbReference type="Gene3D" id="1.10.287.110">
    <property type="entry name" value="DnaJ domain"/>
    <property type="match status" value="1"/>
</dbReference>
<accession>A0A813J993</accession>
<dbReference type="AlphaFoldDB" id="A0A813J993"/>
<comment type="caution">
    <text evidence="3">The sequence shown here is derived from an EMBL/GenBank/DDBJ whole genome shotgun (WGS) entry which is preliminary data.</text>
</comment>
<evidence type="ECO:0000259" key="2">
    <source>
        <dbReference type="PROSITE" id="PS50076"/>
    </source>
</evidence>
<dbReference type="SUPFAM" id="SSF46565">
    <property type="entry name" value="Chaperone J-domain"/>
    <property type="match status" value="1"/>
</dbReference>
<protein>
    <recommendedName>
        <fullName evidence="2">J domain-containing protein</fullName>
    </recommendedName>
</protein>
<feature type="region of interest" description="Disordered" evidence="1">
    <location>
        <begin position="173"/>
        <end position="425"/>
    </location>
</feature>
<evidence type="ECO:0000313" key="4">
    <source>
        <dbReference type="Proteomes" id="UP000626109"/>
    </source>
</evidence>
<dbReference type="Pfam" id="PF00226">
    <property type="entry name" value="DnaJ"/>
    <property type="match status" value="1"/>
</dbReference>
<dbReference type="EMBL" id="CAJNNW010020974">
    <property type="protein sequence ID" value="CAE8667296.1"/>
    <property type="molecule type" value="Genomic_DNA"/>
</dbReference>
<dbReference type="PANTHER" id="PTHR43908">
    <property type="entry name" value="AT29763P-RELATED"/>
    <property type="match status" value="1"/>
</dbReference>
<proteinExistence type="predicted"/>
<feature type="compositionally biased region" description="Polar residues" evidence="1">
    <location>
        <begin position="342"/>
        <end position="355"/>
    </location>
</feature>
<feature type="compositionally biased region" description="Basic and acidic residues" evidence="1">
    <location>
        <begin position="258"/>
        <end position="269"/>
    </location>
</feature>
<feature type="compositionally biased region" description="Pro residues" evidence="1">
    <location>
        <begin position="212"/>
        <end position="221"/>
    </location>
</feature>
<dbReference type="GO" id="GO:0005789">
    <property type="term" value="C:endoplasmic reticulum membrane"/>
    <property type="evidence" value="ECO:0007669"/>
    <property type="project" value="TreeGrafter"/>
</dbReference>
<dbReference type="CDD" id="cd06257">
    <property type="entry name" value="DnaJ"/>
    <property type="match status" value="1"/>
</dbReference>
<gene>
    <name evidence="3" type="ORF">PGLA2088_LOCUS16524</name>
</gene>
<dbReference type="PROSITE" id="PS00636">
    <property type="entry name" value="DNAJ_1"/>
    <property type="match status" value="1"/>
</dbReference>
<dbReference type="InterPro" id="IPR036869">
    <property type="entry name" value="J_dom_sf"/>
</dbReference>
<dbReference type="Proteomes" id="UP000626109">
    <property type="component" value="Unassembled WGS sequence"/>
</dbReference>
<dbReference type="InterPro" id="IPR001623">
    <property type="entry name" value="DnaJ_domain"/>
</dbReference>
<name>A0A813J993_POLGL</name>
<evidence type="ECO:0000256" key="1">
    <source>
        <dbReference type="SAM" id="MobiDB-lite"/>
    </source>
</evidence>
<feature type="domain" description="J" evidence="2">
    <location>
        <begin position="74"/>
        <end position="142"/>
    </location>
</feature>
<feature type="compositionally biased region" description="Basic and acidic residues" evidence="1">
    <location>
        <begin position="285"/>
        <end position="300"/>
    </location>
</feature>
<evidence type="ECO:0000313" key="3">
    <source>
        <dbReference type="EMBL" id="CAE8667296.1"/>
    </source>
</evidence>
<dbReference type="InterPro" id="IPR018253">
    <property type="entry name" value="DnaJ_domain_CS"/>
</dbReference>
<dbReference type="SMART" id="SM00271">
    <property type="entry name" value="DnaJ"/>
    <property type="match status" value="1"/>
</dbReference>
<dbReference type="PRINTS" id="PR00625">
    <property type="entry name" value="JDOMAIN"/>
</dbReference>
<sequence length="551" mass="59782">MARQSQESVNSGQVSLGRDAATHHLAKTASASQEKWLQVCGHCVAALAALASLWPAAMAGTAARQQMQEFEANDYYACLNLELGATEADVKRNFRKLALKWHPDKHQEGPPREKATEIFQKISQANEVLSDETSRTRYNTVWQLKHQRCRVVPEYAKNVEGLVRSGSVEGNLLRRGSLDRTGSVGPTAAHRSSTQSAPGSTATGRRFSAPEPTFPKPPQPTSPAANKPEPSSSTFNSSNFNARPSPQPPPSRPQQAFHPEDSGNPRERFGSTYSSGSSGPSNPADPDRKPVGTSLRDSRRAAAHAEASKAEREREAESAARETELKKQEKALRKQEKERAESQSAWLKQKGQQNKAAARQGGRPDVDENGESWQNFMEQQDSRKAERERLEQEMDHHEELREQLNKERAAAGGVSPEIASPGRITGPGGACSFAPEARSFDGEGLTIRQQLQQAAAQQNGLVIDMDALTKAAEETAAAAARGAATFAEEVSNGFSSFMGSMLTPPSWMTRSTIRVEAKLPPANCPKCGAKMPTIVGANFCPTCGYIVDPNM</sequence>
<feature type="compositionally biased region" description="Low complexity" evidence="1">
    <location>
        <begin position="270"/>
        <end position="281"/>
    </location>
</feature>
<organism evidence="3 4">
    <name type="scientific">Polarella glacialis</name>
    <name type="common">Dinoflagellate</name>
    <dbReference type="NCBI Taxonomy" id="89957"/>
    <lineage>
        <taxon>Eukaryota</taxon>
        <taxon>Sar</taxon>
        <taxon>Alveolata</taxon>
        <taxon>Dinophyceae</taxon>
        <taxon>Suessiales</taxon>
        <taxon>Suessiaceae</taxon>
        <taxon>Polarella</taxon>
    </lineage>
</organism>
<dbReference type="PROSITE" id="PS50076">
    <property type="entry name" value="DNAJ_2"/>
    <property type="match status" value="1"/>
</dbReference>
<reference evidence="3" key="1">
    <citation type="submission" date="2021-02" db="EMBL/GenBank/DDBJ databases">
        <authorList>
            <person name="Dougan E. K."/>
            <person name="Rhodes N."/>
            <person name="Thang M."/>
            <person name="Chan C."/>
        </authorList>
    </citation>
    <scope>NUCLEOTIDE SEQUENCE</scope>
</reference>
<dbReference type="PANTHER" id="PTHR43908:SF3">
    <property type="entry name" value="AT29763P-RELATED"/>
    <property type="match status" value="1"/>
</dbReference>
<feature type="compositionally biased region" description="Basic and acidic residues" evidence="1">
    <location>
        <begin position="380"/>
        <end position="409"/>
    </location>
</feature>
<dbReference type="GO" id="GO:0071218">
    <property type="term" value="P:cellular response to misfolded protein"/>
    <property type="evidence" value="ECO:0007669"/>
    <property type="project" value="TreeGrafter"/>
</dbReference>
<dbReference type="GO" id="GO:0030544">
    <property type="term" value="F:Hsp70 protein binding"/>
    <property type="evidence" value="ECO:0007669"/>
    <property type="project" value="TreeGrafter"/>
</dbReference>
<feature type="compositionally biased region" description="Polar residues" evidence="1">
    <location>
        <begin position="190"/>
        <end position="203"/>
    </location>
</feature>